<name>A0ABQ9VIB5_SAGOE</name>
<feature type="compositionally biased region" description="Basic and acidic residues" evidence="1">
    <location>
        <begin position="128"/>
        <end position="139"/>
    </location>
</feature>
<feature type="region of interest" description="Disordered" evidence="1">
    <location>
        <begin position="72"/>
        <end position="161"/>
    </location>
</feature>
<dbReference type="Proteomes" id="UP001266305">
    <property type="component" value="Unassembled WGS sequence"/>
</dbReference>
<feature type="region of interest" description="Disordered" evidence="1">
    <location>
        <begin position="1"/>
        <end position="54"/>
    </location>
</feature>
<protein>
    <submittedName>
        <fullName evidence="2">Uncharacterized protein</fullName>
    </submittedName>
</protein>
<organism evidence="2 3">
    <name type="scientific">Saguinus oedipus</name>
    <name type="common">Cotton-top tamarin</name>
    <name type="synonym">Oedipomidas oedipus</name>
    <dbReference type="NCBI Taxonomy" id="9490"/>
    <lineage>
        <taxon>Eukaryota</taxon>
        <taxon>Metazoa</taxon>
        <taxon>Chordata</taxon>
        <taxon>Craniata</taxon>
        <taxon>Vertebrata</taxon>
        <taxon>Euteleostomi</taxon>
        <taxon>Mammalia</taxon>
        <taxon>Eutheria</taxon>
        <taxon>Euarchontoglires</taxon>
        <taxon>Primates</taxon>
        <taxon>Haplorrhini</taxon>
        <taxon>Platyrrhini</taxon>
        <taxon>Cebidae</taxon>
        <taxon>Callitrichinae</taxon>
        <taxon>Saguinus</taxon>
    </lineage>
</organism>
<feature type="compositionally biased region" description="Polar residues" evidence="1">
    <location>
        <begin position="81"/>
        <end position="96"/>
    </location>
</feature>
<proteinExistence type="predicted"/>
<evidence type="ECO:0000313" key="3">
    <source>
        <dbReference type="Proteomes" id="UP001266305"/>
    </source>
</evidence>
<feature type="compositionally biased region" description="Low complexity" evidence="1">
    <location>
        <begin position="104"/>
        <end position="114"/>
    </location>
</feature>
<accession>A0ABQ9VIB5</accession>
<sequence length="161" mass="17305">MQPVQADTASHGPGQKGKLWGVSAGIPAPPRASTVTLSLASSAKRREGDTDSLTHSLMTALPLSVTATRWQSPVLRPPSPHSTNLPVHQKQANSPSEAAIFSLAGPTQGRTQGQPGAGPGSEQVWNRRGREVRERREQSQKMLCKGQLNPKELEHLGQLRK</sequence>
<comment type="caution">
    <text evidence="2">The sequence shown here is derived from an EMBL/GenBank/DDBJ whole genome shotgun (WGS) entry which is preliminary data.</text>
</comment>
<feature type="compositionally biased region" description="Low complexity" evidence="1">
    <location>
        <begin position="32"/>
        <end position="42"/>
    </location>
</feature>
<evidence type="ECO:0000256" key="1">
    <source>
        <dbReference type="SAM" id="MobiDB-lite"/>
    </source>
</evidence>
<reference evidence="2 3" key="1">
    <citation type="submission" date="2023-05" db="EMBL/GenBank/DDBJ databases">
        <title>B98-5 Cell Line De Novo Hybrid Assembly: An Optical Mapping Approach.</title>
        <authorList>
            <person name="Kananen K."/>
            <person name="Auerbach J.A."/>
            <person name="Kautto E."/>
            <person name="Blachly J.S."/>
        </authorList>
    </citation>
    <scope>NUCLEOTIDE SEQUENCE [LARGE SCALE GENOMIC DNA]</scope>
    <source>
        <strain evidence="2">B95-8</strain>
        <tissue evidence="2">Cell line</tissue>
    </source>
</reference>
<evidence type="ECO:0000313" key="2">
    <source>
        <dbReference type="EMBL" id="KAK2109096.1"/>
    </source>
</evidence>
<gene>
    <name evidence="2" type="ORF">P7K49_014261</name>
</gene>
<feature type="compositionally biased region" description="Basic and acidic residues" evidence="1">
    <location>
        <begin position="151"/>
        <end position="161"/>
    </location>
</feature>
<dbReference type="EMBL" id="JASSZA010000006">
    <property type="protein sequence ID" value="KAK2109096.1"/>
    <property type="molecule type" value="Genomic_DNA"/>
</dbReference>
<keyword evidence="3" id="KW-1185">Reference proteome</keyword>